<protein>
    <submittedName>
        <fullName evidence="1">Uncharacterized protein</fullName>
    </submittedName>
</protein>
<name>A0A8S5U881_9CAUD</name>
<organism evidence="1">
    <name type="scientific">Siphoviridae sp. ctwIM10</name>
    <dbReference type="NCBI Taxonomy" id="2825728"/>
    <lineage>
        <taxon>Viruses</taxon>
        <taxon>Duplodnaviria</taxon>
        <taxon>Heunggongvirae</taxon>
        <taxon>Uroviricota</taxon>
        <taxon>Caudoviricetes</taxon>
    </lineage>
</organism>
<reference evidence="1" key="1">
    <citation type="journal article" date="2021" name="Proc. Natl. Acad. Sci. U.S.A.">
        <title>A Catalog of Tens of Thousands of Viruses from Human Metagenomes Reveals Hidden Associations with Chronic Diseases.</title>
        <authorList>
            <person name="Tisza M.J."/>
            <person name="Buck C.B."/>
        </authorList>
    </citation>
    <scope>NUCLEOTIDE SEQUENCE</scope>
    <source>
        <strain evidence="1">CtwIM10</strain>
    </source>
</reference>
<evidence type="ECO:0000313" key="1">
    <source>
        <dbReference type="EMBL" id="DAF90653.1"/>
    </source>
</evidence>
<dbReference type="EMBL" id="BK016033">
    <property type="protein sequence ID" value="DAF90653.1"/>
    <property type="molecule type" value="Genomic_DNA"/>
</dbReference>
<proteinExistence type="predicted"/>
<accession>A0A8S5U881</accession>
<sequence length="77" mass="8663">MTLASAAILRFDAREEAACKRIRYLFLGFGVSNFLHPSLRAISWHFSNFFHVKFSLFRSVQIWSAAVCGVGKVHSAS</sequence>